<organism evidence="1 2">
    <name type="scientific">Rhodanobacter lycopersici</name>
    <dbReference type="NCBI Taxonomy" id="3162487"/>
    <lineage>
        <taxon>Bacteria</taxon>
        <taxon>Pseudomonadati</taxon>
        <taxon>Pseudomonadota</taxon>
        <taxon>Gammaproteobacteria</taxon>
        <taxon>Lysobacterales</taxon>
        <taxon>Rhodanobacteraceae</taxon>
        <taxon>Rhodanobacter</taxon>
    </lineage>
</organism>
<proteinExistence type="predicted"/>
<gene>
    <name evidence="1" type="ORF">ABQJ54_14845</name>
</gene>
<keyword evidence="2" id="KW-1185">Reference proteome</keyword>
<name>A0ABV3QIC4_9GAMM</name>
<dbReference type="RefSeq" id="WP_367855092.1">
    <property type="nucleotide sequence ID" value="NZ_JBFOHK010000004.1"/>
</dbReference>
<protein>
    <recommendedName>
        <fullName evidence="3">HNH endonuclease</fullName>
    </recommendedName>
</protein>
<evidence type="ECO:0000313" key="1">
    <source>
        <dbReference type="EMBL" id="MEW9573032.1"/>
    </source>
</evidence>
<reference evidence="1 2" key="1">
    <citation type="submission" date="2024-06" db="EMBL/GenBank/DDBJ databases">
        <authorList>
            <person name="Woo H."/>
        </authorList>
    </citation>
    <scope>NUCLEOTIDE SEQUENCE [LARGE SCALE GENOMIC DNA]</scope>
    <source>
        <strain evidence="1 2">Si-c</strain>
    </source>
</reference>
<accession>A0ABV3QIC4</accession>
<evidence type="ECO:0008006" key="3">
    <source>
        <dbReference type="Google" id="ProtNLM"/>
    </source>
</evidence>
<dbReference type="Proteomes" id="UP001556220">
    <property type="component" value="Unassembled WGS sequence"/>
</dbReference>
<comment type="caution">
    <text evidence="1">The sequence shown here is derived from an EMBL/GenBank/DDBJ whole genome shotgun (WGS) entry which is preliminary data.</text>
</comment>
<evidence type="ECO:0000313" key="2">
    <source>
        <dbReference type="Proteomes" id="UP001556220"/>
    </source>
</evidence>
<sequence>MPAQASTAIAPSSIWADRDALTAHKGKRMTFGRCKLTGKQGTFVASHLLPKSLTKPSQPGRPFVEAGHGSRPVRRWDSWFDKELVIRSGEDILARFDAAGIEELRKHMLLWSSRDTGSTLPNVQLLSEEHGFGIRQIQDTNAKVLRMFFLSLLWRSAASNRREVAEVTLASSDLEQLRLLLLNDEVGPKDFFPIALTQLTEIGEPHNFAPMATEMAKPPLDGIEPGTIPTFRFYFNGLIAHIFRPKHGAMPDYIKGWHIGESDLIVSTQRTRDSFQNLNLIANMRKAVEKWPHVISRI</sequence>
<dbReference type="EMBL" id="JBFOHK010000004">
    <property type="protein sequence ID" value="MEW9573032.1"/>
    <property type="molecule type" value="Genomic_DNA"/>
</dbReference>